<evidence type="ECO:0000313" key="9">
    <source>
        <dbReference type="EMBL" id="REG46875.1"/>
    </source>
</evidence>
<evidence type="ECO:0000313" key="10">
    <source>
        <dbReference type="Proteomes" id="UP000256794"/>
    </source>
</evidence>
<keyword evidence="2 6" id="KW-0812">Transmembrane</keyword>
<dbReference type="EMBL" id="QUMX01000013">
    <property type="protein sequence ID" value="REG46875.1"/>
    <property type="molecule type" value="Genomic_DNA"/>
</dbReference>
<evidence type="ECO:0000313" key="8">
    <source>
        <dbReference type="EMBL" id="REF70222.1"/>
    </source>
</evidence>
<proteinExistence type="predicted"/>
<dbReference type="OrthoDB" id="272777at2"/>
<feature type="transmembrane region" description="Helical" evidence="6">
    <location>
        <begin position="79"/>
        <end position="97"/>
    </location>
</feature>
<accession>A0A3D9XPW4</accession>
<dbReference type="InterPro" id="IPR020846">
    <property type="entry name" value="MFS_dom"/>
</dbReference>
<feature type="transmembrane region" description="Helical" evidence="6">
    <location>
        <begin position="49"/>
        <end position="67"/>
    </location>
</feature>
<reference evidence="10 11" key="1">
    <citation type="submission" date="2018-08" db="EMBL/GenBank/DDBJ databases">
        <title>Genomic Encyclopedia of Archaeal and Bacterial Type Strains, Phase II (KMG-II): from individual species to whole genera.</title>
        <authorList>
            <person name="Goeker M."/>
        </authorList>
    </citation>
    <scope>NUCLEOTIDE SEQUENCE [LARGE SCALE GENOMIC DNA]</scope>
    <source>
        <strain evidence="8 11">DSM 17099</strain>
        <strain evidence="9 10">DSM 582</strain>
    </source>
</reference>
<accession>A0A099FDI2</accession>
<dbReference type="Proteomes" id="UP000256941">
    <property type="component" value="Unassembled WGS sequence"/>
</dbReference>
<feature type="compositionally biased region" description="Acidic residues" evidence="5">
    <location>
        <begin position="418"/>
        <end position="431"/>
    </location>
</feature>
<gene>
    <name evidence="9" type="ORF">ATH84_10132</name>
    <name evidence="8" type="ORF">BDD41_2946</name>
</gene>
<evidence type="ECO:0000256" key="2">
    <source>
        <dbReference type="ARBA" id="ARBA00022692"/>
    </source>
</evidence>
<dbReference type="RefSeq" id="WP_036758144.1">
    <property type="nucleotide sequence ID" value="NZ_CP035284.1"/>
</dbReference>
<dbReference type="eggNOG" id="COG2271">
    <property type="taxonomic scope" value="Bacteria"/>
</dbReference>
<keyword evidence="10" id="KW-1185">Reference proteome</keyword>
<protein>
    <submittedName>
        <fullName evidence="8">Sugar phosphate permease</fullName>
    </submittedName>
</protein>
<comment type="caution">
    <text evidence="8">The sequence shown here is derived from an EMBL/GenBank/DDBJ whole genome shotgun (WGS) entry which is preliminary data.</text>
</comment>
<evidence type="ECO:0000313" key="11">
    <source>
        <dbReference type="Proteomes" id="UP000256941"/>
    </source>
</evidence>
<dbReference type="InterPro" id="IPR011701">
    <property type="entry name" value="MFS"/>
</dbReference>
<keyword evidence="3 6" id="KW-1133">Transmembrane helix</keyword>
<feature type="transmembrane region" description="Helical" evidence="6">
    <location>
        <begin position="12"/>
        <end position="29"/>
    </location>
</feature>
<dbReference type="InterPro" id="IPR036259">
    <property type="entry name" value="MFS_trans_sf"/>
</dbReference>
<feature type="transmembrane region" description="Helical" evidence="6">
    <location>
        <begin position="143"/>
        <end position="162"/>
    </location>
</feature>
<sequence length="441" mass="48393">MLRLTRFRTTDRVLFVICLMYLVTYIDRVNISTAAPAMQAELGLSNFELGLAFSAFAYPYALFQILGGRLGDRLGPHKTLIICGTVWSAATVMIGFVEGAVSLIIARVLLGMGEGSAFPTATRALSNWMPAEKRGFAQGITHAFARFGNALTPPLIAFLVIALSWRHAFVIVGLISFLWVALWWWYFRDDPRSHKGITPEELEALPDQRIVGERKTLPWGRLLKRMLPVTITDFCYGWTLWLFLNWIPSYFLHQHELDLKKSAIFAAGVFLAGVVGDLAGGWLSDGILRRTGNVALARISVIILGFLGAFACMLPVMFSTDLVTVAISLSAAFFFAELIVAPIWATPMDIAPQYSGTASGFMNFGFGLAGMISPIVFGLIIDLTGRWDLPFAASLVLLLLGAGMALFIRPDRPFLDDPANEDANEDKDLDCDPQIAGAVSK</sequence>
<dbReference type="Proteomes" id="UP000256794">
    <property type="component" value="Unassembled WGS sequence"/>
</dbReference>
<dbReference type="PANTHER" id="PTHR11662:SF399">
    <property type="entry name" value="FI19708P1-RELATED"/>
    <property type="match status" value="1"/>
</dbReference>
<dbReference type="GO" id="GO:0022857">
    <property type="term" value="F:transmembrane transporter activity"/>
    <property type="evidence" value="ECO:0007669"/>
    <property type="project" value="InterPro"/>
</dbReference>
<dbReference type="InterPro" id="IPR050382">
    <property type="entry name" value="MFS_Na/Anion_cotransporter"/>
</dbReference>
<feature type="transmembrane region" description="Helical" evidence="6">
    <location>
        <begin position="226"/>
        <end position="244"/>
    </location>
</feature>
<dbReference type="AlphaFoldDB" id="A0A099FDI2"/>
<dbReference type="Gene3D" id="1.20.1250.20">
    <property type="entry name" value="MFS general substrate transporter like domains"/>
    <property type="match status" value="2"/>
</dbReference>
<dbReference type="SUPFAM" id="SSF103473">
    <property type="entry name" value="MFS general substrate transporter"/>
    <property type="match status" value="1"/>
</dbReference>
<dbReference type="Pfam" id="PF07690">
    <property type="entry name" value="MFS_1"/>
    <property type="match status" value="1"/>
</dbReference>
<evidence type="ECO:0000256" key="6">
    <source>
        <dbReference type="SAM" id="Phobius"/>
    </source>
</evidence>
<dbReference type="GO" id="GO:0016020">
    <property type="term" value="C:membrane"/>
    <property type="evidence" value="ECO:0007669"/>
    <property type="project" value="UniProtKB-SubCell"/>
</dbReference>
<name>A0A099FDI2_PARVE</name>
<dbReference type="CDD" id="cd17319">
    <property type="entry name" value="MFS_ExuT_GudP_like"/>
    <property type="match status" value="1"/>
</dbReference>
<feature type="region of interest" description="Disordered" evidence="5">
    <location>
        <begin position="418"/>
        <end position="441"/>
    </location>
</feature>
<feature type="domain" description="Major facilitator superfamily (MFS) profile" evidence="7">
    <location>
        <begin position="13"/>
        <end position="413"/>
    </location>
</feature>
<keyword evidence="4 6" id="KW-0472">Membrane</keyword>
<feature type="transmembrane region" description="Helical" evidence="6">
    <location>
        <begin position="357"/>
        <end position="381"/>
    </location>
</feature>
<feature type="transmembrane region" description="Helical" evidence="6">
    <location>
        <begin position="295"/>
        <end position="316"/>
    </location>
</feature>
<feature type="transmembrane region" description="Helical" evidence="6">
    <location>
        <begin position="387"/>
        <end position="408"/>
    </location>
</feature>
<dbReference type="PANTHER" id="PTHR11662">
    <property type="entry name" value="SOLUTE CARRIER FAMILY 17"/>
    <property type="match status" value="1"/>
</dbReference>
<comment type="subcellular location">
    <subcellularLocation>
        <location evidence="1">Membrane</location>
        <topology evidence="1">Multi-pass membrane protein</topology>
    </subcellularLocation>
</comment>
<organism evidence="8 11">
    <name type="scientific">Paracoccus versutus</name>
    <name type="common">Thiobacillus versutus</name>
    <dbReference type="NCBI Taxonomy" id="34007"/>
    <lineage>
        <taxon>Bacteria</taxon>
        <taxon>Pseudomonadati</taxon>
        <taxon>Pseudomonadota</taxon>
        <taxon>Alphaproteobacteria</taxon>
        <taxon>Rhodobacterales</taxon>
        <taxon>Paracoccaceae</taxon>
        <taxon>Paracoccus</taxon>
    </lineage>
</organism>
<evidence type="ECO:0000256" key="5">
    <source>
        <dbReference type="SAM" id="MobiDB-lite"/>
    </source>
</evidence>
<dbReference type="EMBL" id="QTUJ01000002">
    <property type="protein sequence ID" value="REF70222.1"/>
    <property type="molecule type" value="Genomic_DNA"/>
</dbReference>
<feature type="transmembrane region" description="Helical" evidence="6">
    <location>
        <begin position="168"/>
        <end position="187"/>
    </location>
</feature>
<evidence type="ECO:0000256" key="1">
    <source>
        <dbReference type="ARBA" id="ARBA00004141"/>
    </source>
</evidence>
<feature type="transmembrane region" description="Helical" evidence="6">
    <location>
        <begin position="322"/>
        <end position="345"/>
    </location>
</feature>
<dbReference type="PROSITE" id="PS50850">
    <property type="entry name" value="MFS"/>
    <property type="match status" value="1"/>
</dbReference>
<evidence type="ECO:0000256" key="4">
    <source>
        <dbReference type="ARBA" id="ARBA00023136"/>
    </source>
</evidence>
<evidence type="ECO:0000256" key="3">
    <source>
        <dbReference type="ARBA" id="ARBA00022989"/>
    </source>
</evidence>
<evidence type="ECO:0000259" key="7">
    <source>
        <dbReference type="PROSITE" id="PS50850"/>
    </source>
</evidence>
<feature type="transmembrane region" description="Helical" evidence="6">
    <location>
        <begin position="264"/>
        <end position="283"/>
    </location>
</feature>